<comment type="subcellular location">
    <subcellularLocation>
        <location evidence="2 16">Cytoplasm</location>
    </subcellularLocation>
</comment>
<comment type="function">
    <text evidence="1 16">Catalyzes the reversible conversion of 3-phosphohydroxypyruvate to phosphoserine and of 3-hydroxy-2-oxo-4-phosphonooxybutanoate to phosphohydroxythreonine.</text>
</comment>
<dbReference type="UniPathway" id="UPA00244">
    <property type="reaction ID" value="UER00311"/>
</dbReference>
<evidence type="ECO:0000259" key="17">
    <source>
        <dbReference type="Pfam" id="PF00266"/>
    </source>
</evidence>
<evidence type="ECO:0000256" key="1">
    <source>
        <dbReference type="ARBA" id="ARBA00003483"/>
    </source>
</evidence>
<evidence type="ECO:0000256" key="11">
    <source>
        <dbReference type="ARBA" id="ARBA00022898"/>
    </source>
</evidence>
<dbReference type="PATRIC" id="fig|459424.11.peg.5009"/>
<evidence type="ECO:0000256" key="6">
    <source>
        <dbReference type="ARBA" id="ARBA00011738"/>
    </source>
</evidence>
<comment type="pathway">
    <text evidence="3 16">Cofactor biosynthesis; pyridoxine 5'-phosphate biosynthesis; pyridoxine 5'-phosphate from D-erythrose 4-phosphate: step 3/5.</text>
</comment>
<organism evidence="18 19">
    <name type="scientific">Mycobacterium liflandii (strain 128FXT)</name>
    <dbReference type="NCBI Taxonomy" id="459424"/>
    <lineage>
        <taxon>Bacteria</taxon>
        <taxon>Bacillati</taxon>
        <taxon>Actinomycetota</taxon>
        <taxon>Actinomycetes</taxon>
        <taxon>Mycobacteriales</taxon>
        <taxon>Mycobacteriaceae</taxon>
        <taxon>Mycobacterium</taxon>
        <taxon>Mycobacterium ulcerans group</taxon>
    </lineage>
</organism>
<comment type="catalytic activity">
    <reaction evidence="14 16">
        <text>4-(phosphooxy)-L-threonine + 2-oxoglutarate = (R)-3-hydroxy-2-oxo-4-phosphooxybutanoate + L-glutamate</text>
        <dbReference type="Rhea" id="RHEA:16573"/>
        <dbReference type="ChEBI" id="CHEBI:16810"/>
        <dbReference type="ChEBI" id="CHEBI:29985"/>
        <dbReference type="ChEBI" id="CHEBI:58452"/>
        <dbReference type="ChEBI" id="CHEBI:58538"/>
        <dbReference type="EC" id="2.6.1.52"/>
    </reaction>
</comment>
<dbReference type="InterPro" id="IPR006272">
    <property type="entry name" value="Pser_aminoTfrase_mycobac"/>
</dbReference>
<sequence length="432" mass="45836">MNTVPLVPGIIQTLERESGPSPSGRSTVGSLTSDRAARYFSARLVTTAPPLITLITMADQLATSLDIPANLKPSDGRFGCGPSKVRPAQLQALTSTAAELFGTSHRQAPIKNLVGQVRSGLTDLFSLPDGYEVILGNGGATAFWDAAAFGLIDKRSLHLTYGEFSSKFASAVAKNPFIGDPIIIKADPGSAPEPQADPSVDVVAWAHNETSTGVAVPVHRPAGSGEALVVIDATSGAGGLPVDITEVDAYYFAPQKNFASDGGLWLAIMSPAALARVEAIAASGRWVPDFLSLPIAIENSLKNQTYNTPAIATLVLLAEQLDWLLGNGGLDWAVKRTADSSQRLYSWAQERPYTTPFVSDPALRSQVVGTIDFVDDVDAAAVAKTLRANGIVDTEPYRKLGRNQLRVAMFPAVEPDDISALTQCIDWVVERL</sequence>
<dbReference type="HOGENOM" id="CLU_061974_0_0_11"/>
<dbReference type="PANTHER" id="PTHR21152">
    <property type="entry name" value="AMINOTRANSFERASE CLASS V"/>
    <property type="match status" value="1"/>
</dbReference>
<evidence type="ECO:0000256" key="14">
    <source>
        <dbReference type="ARBA" id="ARBA00047630"/>
    </source>
</evidence>
<keyword evidence="12 16" id="KW-0664">Pyridoxine biosynthesis</keyword>
<feature type="binding site" evidence="16">
    <location>
        <position position="255"/>
    </location>
    <ligand>
        <name>pyridoxal 5'-phosphate</name>
        <dbReference type="ChEBI" id="CHEBI:597326"/>
    </ligand>
</feature>
<comment type="caution">
    <text evidence="16">Lacks conserved residue(s) required for the propagation of feature annotation.</text>
</comment>
<evidence type="ECO:0000256" key="7">
    <source>
        <dbReference type="ARBA" id="ARBA00022490"/>
    </source>
</evidence>
<comment type="cofactor">
    <cofactor evidence="16">
        <name>pyridoxal 5'-phosphate</name>
        <dbReference type="ChEBI" id="CHEBI:597326"/>
    </cofactor>
    <text evidence="16">Binds 1 pyridoxal phosphate per subunit.</text>
</comment>
<dbReference type="Gene3D" id="3.90.1150.10">
    <property type="entry name" value="Aspartate Aminotransferase, domain 1"/>
    <property type="match status" value="1"/>
</dbReference>
<reference evidence="18 19" key="1">
    <citation type="journal article" date="2013" name="J. Bacteriol.">
        <title>Complete Genome Sequence of the Frog Pathogen Mycobacterium ulcerans Ecovar Liflandii.</title>
        <authorList>
            <person name="Tobias N.J."/>
            <person name="Doig K.D."/>
            <person name="Medema M.H."/>
            <person name="Chen H."/>
            <person name="Haring V."/>
            <person name="Moore R."/>
            <person name="Seemann T."/>
            <person name="Stinear T.P."/>
        </authorList>
    </citation>
    <scope>NUCLEOTIDE SEQUENCE [LARGE SCALE GENOMIC DNA]</scope>
    <source>
        <strain evidence="18 19">128FXT</strain>
    </source>
</reference>
<dbReference type="InterPro" id="IPR022278">
    <property type="entry name" value="Pser_aminoTfrase"/>
</dbReference>
<evidence type="ECO:0000256" key="15">
    <source>
        <dbReference type="ARBA" id="ARBA00049007"/>
    </source>
</evidence>
<keyword evidence="11 16" id="KW-0663">Pyridoxal phosphate</keyword>
<evidence type="ECO:0000256" key="13">
    <source>
        <dbReference type="ARBA" id="ARBA00023299"/>
    </source>
</evidence>
<keyword evidence="9 16" id="KW-0028">Amino-acid biosynthesis</keyword>
<comment type="catalytic activity">
    <reaction evidence="15 16">
        <text>O-phospho-L-serine + 2-oxoglutarate = 3-phosphooxypyruvate + L-glutamate</text>
        <dbReference type="Rhea" id="RHEA:14329"/>
        <dbReference type="ChEBI" id="CHEBI:16810"/>
        <dbReference type="ChEBI" id="CHEBI:18110"/>
        <dbReference type="ChEBI" id="CHEBI:29985"/>
        <dbReference type="ChEBI" id="CHEBI:57524"/>
        <dbReference type="EC" id="2.6.1.52"/>
    </reaction>
</comment>
<dbReference type="EMBL" id="CP003899">
    <property type="protein sequence ID" value="AGC64355.1"/>
    <property type="molecule type" value="Genomic_DNA"/>
</dbReference>
<evidence type="ECO:0000256" key="2">
    <source>
        <dbReference type="ARBA" id="ARBA00004496"/>
    </source>
</evidence>
<dbReference type="SUPFAM" id="SSF53383">
    <property type="entry name" value="PLP-dependent transferases"/>
    <property type="match status" value="1"/>
</dbReference>
<dbReference type="AlphaFoldDB" id="L7VCV0"/>
<feature type="binding site" evidence="16">
    <location>
        <position position="210"/>
    </location>
    <ligand>
        <name>pyridoxal 5'-phosphate</name>
        <dbReference type="ChEBI" id="CHEBI:597326"/>
    </ligand>
</feature>
<dbReference type="Gene3D" id="3.40.640.10">
    <property type="entry name" value="Type I PLP-dependent aspartate aminotransferase-like (Major domain)"/>
    <property type="match status" value="1"/>
</dbReference>
<keyword evidence="10 16" id="KW-0808">Transferase</keyword>
<dbReference type="InterPro" id="IPR000192">
    <property type="entry name" value="Aminotrans_V_dom"/>
</dbReference>
<dbReference type="EC" id="2.6.1.52" evidence="16"/>
<dbReference type="GO" id="GO:0004760">
    <property type="term" value="F:L-serine-pyruvate transaminase activity"/>
    <property type="evidence" value="ECO:0007669"/>
    <property type="project" value="TreeGrafter"/>
</dbReference>
<protein>
    <recommendedName>
        <fullName evidence="16">Phosphoserine aminotransferase</fullName>
        <ecNumber evidence="16">2.6.1.52</ecNumber>
    </recommendedName>
    <alternativeName>
        <fullName evidence="16">Phosphohydroxythreonine aminotransferase</fullName>
        <shortName evidence="16">PSAT</shortName>
    </alternativeName>
</protein>
<evidence type="ECO:0000256" key="5">
    <source>
        <dbReference type="ARBA" id="ARBA00006904"/>
    </source>
</evidence>
<evidence type="ECO:0000256" key="3">
    <source>
        <dbReference type="ARBA" id="ARBA00004915"/>
    </source>
</evidence>
<feature type="modified residue" description="N6-(pyridoxal phosphate)lysine" evidence="16">
    <location>
        <position position="256"/>
    </location>
</feature>
<dbReference type="GO" id="GO:0019265">
    <property type="term" value="P:glycine biosynthetic process, by transamination of glyoxylate"/>
    <property type="evidence" value="ECO:0007669"/>
    <property type="project" value="TreeGrafter"/>
</dbReference>
<keyword evidence="19" id="KW-1185">Reference proteome</keyword>
<dbReference type="GO" id="GO:0004648">
    <property type="term" value="F:O-phospho-L-serine:2-oxoglutarate aminotransferase activity"/>
    <property type="evidence" value="ECO:0007669"/>
    <property type="project" value="UniProtKB-UniRule"/>
</dbReference>
<dbReference type="GO" id="GO:0008453">
    <property type="term" value="F:alanine-glyoxylate transaminase activity"/>
    <property type="evidence" value="ECO:0007669"/>
    <property type="project" value="TreeGrafter"/>
</dbReference>
<dbReference type="HAMAP" id="MF_00160">
    <property type="entry name" value="SerC_aminotrans_5"/>
    <property type="match status" value="1"/>
</dbReference>
<dbReference type="Pfam" id="PF00266">
    <property type="entry name" value="Aminotran_5"/>
    <property type="match status" value="1"/>
</dbReference>
<evidence type="ECO:0000256" key="9">
    <source>
        <dbReference type="ARBA" id="ARBA00022605"/>
    </source>
</evidence>
<evidence type="ECO:0000256" key="10">
    <source>
        <dbReference type="ARBA" id="ARBA00022679"/>
    </source>
</evidence>
<evidence type="ECO:0000256" key="16">
    <source>
        <dbReference type="HAMAP-Rule" id="MF_00160"/>
    </source>
</evidence>
<dbReference type="InterPro" id="IPR015422">
    <property type="entry name" value="PyrdxlP-dep_Trfase_small"/>
</dbReference>
<dbReference type="PANTHER" id="PTHR21152:SF40">
    <property type="entry name" value="ALANINE--GLYOXYLATE AMINOTRANSFERASE"/>
    <property type="match status" value="1"/>
</dbReference>
<dbReference type="GO" id="GO:0006564">
    <property type="term" value="P:L-serine biosynthetic process"/>
    <property type="evidence" value="ECO:0007669"/>
    <property type="project" value="UniProtKB-UniRule"/>
</dbReference>
<dbReference type="InterPro" id="IPR015424">
    <property type="entry name" value="PyrdxlP-dep_Trfase"/>
</dbReference>
<dbReference type="GO" id="GO:0008615">
    <property type="term" value="P:pyridoxine biosynthetic process"/>
    <property type="evidence" value="ECO:0007669"/>
    <property type="project" value="UniProtKB-UniRule"/>
</dbReference>
<evidence type="ECO:0000256" key="8">
    <source>
        <dbReference type="ARBA" id="ARBA00022576"/>
    </source>
</evidence>
<comment type="pathway">
    <text evidence="4 16">Amino-acid biosynthesis; L-serine biosynthesis; L-serine from 3-phospho-D-glycerate: step 2/3.</text>
</comment>
<keyword evidence="8 16" id="KW-0032">Aminotransferase</keyword>
<evidence type="ECO:0000313" key="18">
    <source>
        <dbReference type="EMBL" id="AGC64355.1"/>
    </source>
</evidence>
<name>L7VCV0_MYCL1</name>
<evidence type="ECO:0000313" key="19">
    <source>
        <dbReference type="Proteomes" id="UP000011157"/>
    </source>
</evidence>
<dbReference type="GO" id="GO:0030170">
    <property type="term" value="F:pyridoxal phosphate binding"/>
    <property type="evidence" value="ECO:0007669"/>
    <property type="project" value="UniProtKB-UniRule"/>
</dbReference>
<feature type="binding site" evidence="16">
    <location>
        <begin position="307"/>
        <end position="308"/>
    </location>
    <ligand>
        <name>pyridoxal 5'-phosphate</name>
        <dbReference type="ChEBI" id="CHEBI:597326"/>
    </ligand>
</feature>
<keyword evidence="13 16" id="KW-0718">Serine biosynthesis</keyword>
<feature type="binding site" evidence="16">
    <location>
        <position position="106"/>
    </location>
    <ligand>
        <name>L-glutamate</name>
        <dbReference type="ChEBI" id="CHEBI:29985"/>
    </ligand>
</feature>
<feature type="binding site" evidence="16">
    <location>
        <position position="164"/>
    </location>
    <ligand>
        <name>pyridoxal 5'-phosphate</name>
        <dbReference type="ChEBI" id="CHEBI:597326"/>
    </ligand>
</feature>
<proteinExistence type="inferred from homology"/>
<feature type="domain" description="Aminotransferase class V" evidence="17">
    <location>
        <begin position="102"/>
        <end position="391"/>
    </location>
</feature>
<accession>L7VCV0</accession>
<dbReference type="FunFam" id="3.90.1150.10:FF:000084">
    <property type="entry name" value="Phosphoserine aminotransferase"/>
    <property type="match status" value="1"/>
</dbReference>
<gene>
    <name evidence="16 18" type="primary">serC</name>
    <name evidence="18" type="ordered locus">MULP_04863</name>
</gene>
<evidence type="ECO:0000256" key="4">
    <source>
        <dbReference type="ARBA" id="ARBA00005099"/>
    </source>
</evidence>
<feature type="binding site" evidence="16">
    <location>
        <begin position="140"/>
        <end position="141"/>
    </location>
    <ligand>
        <name>pyridoxal 5'-phosphate</name>
        <dbReference type="ChEBI" id="CHEBI:597326"/>
    </ligand>
</feature>
<comment type="similarity">
    <text evidence="5 16">Belongs to the class-V pyridoxal-phosphate-dependent aminotransferase family. SerC subfamily.</text>
</comment>
<comment type="subunit">
    <text evidence="6 16">Homodimer.</text>
</comment>
<dbReference type="KEGG" id="mli:MULP_04863"/>
<feature type="binding site" evidence="16">
    <location>
        <position position="232"/>
    </location>
    <ligand>
        <name>pyridoxal 5'-phosphate</name>
        <dbReference type="ChEBI" id="CHEBI:597326"/>
    </ligand>
</feature>
<dbReference type="GO" id="GO:0005737">
    <property type="term" value="C:cytoplasm"/>
    <property type="evidence" value="ECO:0007669"/>
    <property type="project" value="UniProtKB-SubCell"/>
</dbReference>
<evidence type="ECO:0000256" key="12">
    <source>
        <dbReference type="ARBA" id="ARBA00023096"/>
    </source>
</evidence>
<keyword evidence="7 16" id="KW-0963">Cytoplasm</keyword>
<dbReference type="UniPathway" id="UPA00135">
    <property type="reaction ID" value="UER00197"/>
</dbReference>
<dbReference type="Proteomes" id="UP000011157">
    <property type="component" value="Chromosome"/>
</dbReference>
<dbReference type="NCBIfam" id="TIGR01366">
    <property type="entry name" value="serC_3"/>
    <property type="match status" value="1"/>
</dbReference>
<dbReference type="InterPro" id="IPR015421">
    <property type="entry name" value="PyrdxlP-dep_Trfase_major"/>
</dbReference>